<evidence type="ECO:0000313" key="4">
    <source>
        <dbReference type="Proteomes" id="UP000050975"/>
    </source>
</evidence>
<sequence length="314" mass="35197">MRKERKERGELEVIRYLRKRFPKRRSEVLRGIGDDAMVLRNGYVVSTDSFFENTHFDLAYFSFYALGYHTMAASLSDLAAMCASPICVLVSLCISKKIGMKAIQELYDGFDELVRKYKCDITGGDIVKCQTFGMAITVIGHARKPILRSGAVPGNSLYSTNFLGLAEVGRIALKEKLLANLYPDSIKKHLYPNPRIREAFSLRKYATSCIDLSDGLSTDAYHLAEESNVKIVIDSEHIPVHPEVGKLCGIQGRDPTMFILSSGEDFELLFTAARVPRIPGVKVFRIGRVMKGRGLFLSSEGRMQRLEPSGYEHI</sequence>
<dbReference type="AlphaFoldDB" id="A0A0S8JUU5"/>
<feature type="binding site" evidence="1">
    <location>
        <position position="48"/>
    </location>
    <ligand>
        <name>Mg(2+)</name>
        <dbReference type="ChEBI" id="CHEBI:18420"/>
        <label>1</label>
    </ligand>
</feature>
<feature type="binding site" evidence="1">
    <location>
        <position position="264"/>
    </location>
    <ligand>
        <name>substrate</name>
    </ligand>
</feature>
<dbReference type="PATRIC" id="fig|1703778.3.peg.775"/>
<feature type="binding site" evidence="1">
    <location>
        <position position="107"/>
    </location>
    <ligand>
        <name>ATP</name>
        <dbReference type="ChEBI" id="CHEBI:30616"/>
    </ligand>
</feature>
<dbReference type="UniPathway" id="UPA00060">
    <property type="reaction ID" value="UER00142"/>
</dbReference>
<feature type="binding site" evidence="1">
    <location>
        <position position="47"/>
    </location>
    <ligand>
        <name>Mg(2+)</name>
        <dbReference type="ChEBI" id="CHEBI:18420"/>
        <label>1</label>
    </ligand>
</feature>
<feature type="binding site" evidence="1">
    <location>
        <position position="46"/>
    </location>
    <ligand>
        <name>Mg(2+)</name>
        <dbReference type="ChEBI" id="CHEBI:18420"/>
        <label>4</label>
    </ligand>
</feature>
<gene>
    <name evidence="1" type="primary">thiL</name>
    <name evidence="3" type="ORF">AMJ74_05100</name>
</gene>
<dbReference type="SUPFAM" id="SSF55326">
    <property type="entry name" value="PurM N-terminal domain-like"/>
    <property type="match status" value="1"/>
</dbReference>
<reference evidence="3 4" key="1">
    <citation type="journal article" date="2015" name="Microbiome">
        <title>Genomic resolution of linkages in carbon, nitrogen, and sulfur cycling among widespread estuary sediment bacteria.</title>
        <authorList>
            <person name="Baker B.J."/>
            <person name="Lazar C.S."/>
            <person name="Teske A.P."/>
            <person name="Dick G.J."/>
        </authorList>
    </citation>
    <scope>NUCLEOTIDE SEQUENCE [LARGE SCALE GENOMIC DNA]</scope>
    <source>
        <strain evidence="3">SM1_77</strain>
    </source>
</reference>
<keyword evidence="1" id="KW-0547">Nucleotide-binding</keyword>
<dbReference type="Pfam" id="PF00586">
    <property type="entry name" value="AIRS"/>
    <property type="match status" value="1"/>
</dbReference>
<dbReference type="GO" id="GO:0000287">
    <property type="term" value="F:magnesium ion binding"/>
    <property type="evidence" value="ECO:0007669"/>
    <property type="project" value="UniProtKB-UniRule"/>
</dbReference>
<feature type="binding site" evidence="1">
    <location>
        <position position="48"/>
    </location>
    <ligand>
        <name>Mg(2+)</name>
        <dbReference type="ChEBI" id="CHEBI:18420"/>
        <label>2</label>
    </ligand>
</feature>
<dbReference type="PANTHER" id="PTHR30270">
    <property type="entry name" value="THIAMINE-MONOPHOSPHATE KINASE"/>
    <property type="match status" value="1"/>
</dbReference>
<dbReference type="GO" id="GO:0005524">
    <property type="term" value="F:ATP binding"/>
    <property type="evidence" value="ECO:0007669"/>
    <property type="project" value="UniProtKB-UniRule"/>
</dbReference>
<feature type="binding site" evidence="1">
    <location>
        <position position="35"/>
    </location>
    <ligand>
        <name>Mg(2+)</name>
        <dbReference type="ChEBI" id="CHEBI:18420"/>
        <label>3</label>
    </ligand>
</feature>
<feature type="binding site" evidence="1">
    <location>
        <position position="35"/>
    </location>
    <ligand>
        <name>Mg(2+)</name>
        <dbReference type="ChEBI" id="CHEBI:18420"/>
        <label>4</label>
    </ligand>
</feature>
<comment type="function">
    <text evidence="1">Catalyzes the ATP-dependent phosphorylation of thiamine-monophosphate (TMP) to form thiamine-pyrophosphate (TPP), the active form of vitamin B1.</text>
</comment>
<feature type="binding site" evidence="1">
    <location>
        <position position="55"/>
    </location>
    <ligand>
        <name>substrate</name>
    </ligand>
</feature>
<feature type="binding site" evidence="1">
    <location>
        <position position="214"/>
    </location>
    <ligand>
        <name>Mg(2+)</name>
        <dbReference type="ChEBI" id="CHEBI:18420"/>
        <label>5</label>
    </ligand>
</feature>
<keyword evidence="1" id="KW-0784">Thiamine biosynthesis</keyword>
<evidence type="ECO:0000313" key="3">
    <source>
        <dbReference type="EMBL" id="KPL13537.1"/>
    </source>
</evidence>
<feature type="binding site" evidence="1">
    <location>
        <position position="77"/>
    </location>
    <ligand>
        <name>Mg(2+)</name>
        <dbReference type="ChEBI" id="CHEBI:18420"/>
        <label>4</label>
    </ligand>
</feature>
<dbReference type="GO" id="GO:0009228">
    <property type="term" value="P:thiamine biosynthetic process"/>
    <property type="evidence" value="ECO:0007669"/>
    <property type="project" value="UniProtKB-KW"/>
</dbReference>
<comment type="pathway">
    <text evidence="1">Cofactor biosynthesis; thiamine diphosphate biosynthesis; thiamine diphosphate from thiamine phosphate: step 1/1.</text>
</comment>
<feature type="binding site" evidence="1">
    <location>
        <position position="77"/>
    </location>
    <ligand>
        <name>Mg(2+)</name>
        <dbReference type="ChEBI" id="CHEBI:18420"/>
        <label>3</label>
    </ligand>
</feature>
<dbReference type="EMBL" id="LJVE01000098">
    <property type="protein sequence ID" value="KPL13537.1"/>
    <property type="molecule type" value="Genomic_DNA"/>
</dbReference>
<keyword evidence="1" id="KW-0418">Kinase</keyword>
<keyword evidence="1" id="KW-0479">Metal-binding</keyword>
<dbReference type="CDD" id="cd02194">
    <property type="entry name" value="ThiL"/>
    <property type="match status" value="1"/>
</dbReference>
<proteinExistence type="inferred from homology"/>
<dbReference type="EC" id="2.7.4.16" evidence="1"/>
<accession>A0A0S8JUU5</accession>
<dbReference type="InterPro" id="IPR036921">
    <property type="entry name" value="PurM-like_N_sf"/>
</dbReference>
<comment type="miscellaneous">
    <text evidence="1">Reaction mechanism of ThiL seems to utilize a direct, inline transfer of the gamma-phosphate of ATP to TMP rather than a phosphorylated enzyme intermediate.</text>
</comment>
<dbReference type="Gene3D" id="3.90.650.10">
    <property type="entry name" value="PurM-like C-terminal domain"/>
    <property type="match status" value="1"/>
</dbReference>
<dbReference type="Proteomes" id="UP000050975">
    <property type="component" value="Unassembled WGS sequence"/>
</dbReference>
<feature type="binding site" evidence="1">
    <location>
        <position position="77"/>
    </location>
    <ligand>
        <name>Mg(2+)</name>
        <dbReference type="ChEBI" id="CHEBI:18420"/>
        <label>2</label>
    </ligand>
</feature>
<keyword evidence="1" id="KW-0067">ATP-binding</keyword>
<feature type="binding site" evidence="1">
    <location>
        <begin position="124"/>
        <end position="125"/>
    </location>
    <ligand>
        <name>ATP</name>
        <dbReference type="ChEBI" id="CHEBI:30616"/>
    </ligand>
</feature>
<feature type="domain" description="PurM-like N-terminal" evidence="2">
    <location>
        <begin position="33"/>
        <end position="141"/>
    </location>
</feature>
<dbReference type="HAMAP" id="MF_02128">
    <property type="entry name" value="TMP_kinase"/>
    <property type="match status" value="1"/>
</dbReference>
<feature type="binding site" evidence="1">
    <location>
        <position position="213"/>
    </location>
    <ligand>
        <name>ATP</name>
        <dbReference type="ChEBI" id="CHEBI:30616"/>
    </ligand>
</feature>
<dbReference type="GO" id="GO:0009229">
    <property type="term" value="P:thiamine diphosphate biosynthetic process"/>
    <property type="evidence" value="ECO:0007669"/>
    <property type="project" value="UniProtKB-UniRule"/>
</dbReference>
<keyword evidence="1" id="KW-0808">Transferase</keyword>
<dbReference type="GO" id="GO:0009030">
    <property type="term" value="F:thiamine-phosphate kinase activity"/>
    <property type="evidence" value="ECO:0007669"/>
    <property type="project" value="UniProtKB-UniRule"/>
</dbReference>
<comment type="caution">
    <text evidence="3">The sequence shown here is derived from an EMBL/GenBank/DDBJ whole genome shotgun (WGS) entry which is preliminary data.</text>
</comment>
<feature type="binding site" evidence="1">
    <location>
        <position position="148"/>
    </location>
    <ligand>
        <name>ATP</name>
        <dbReference type="ChEBI" id="CHEBI:30616"/>
    </ligand>
</feature>
<dbReference type="NCBIfam" id="TIGR01379">
    <property type="entry name" value="thiL"/>
    <property type="match status" value="1"/>
</dbReference>
<evidence type="ECO:0000259" key="2">
    <source>
        <dbReference type="Pfam" id="PF00586"/>
    </source>
</evidence>
<comment type="catalytic activity">
    <reaction evidence="1">
        <text>thiamine phosphate + ATP = thiamine diphosphate + ADP</text>
        <dbReference type="Rhea" id="RHEA:15913"/>
        <dbReference type="ChEBI" id="CHEBI:30616"/>
        <dbReference type="ChEBI" id="CHEBI:37575"/>
        <dbReference type="ChEBI" id="CHEBI:58937"/>
        <dbReference type="ChEBI" id="CHEBI:456216"/>
        <dbReference type="EC" id="2.7.4.16"/>
    </reaction>
</comment>
<dbReference type="InterPro" id="IPR036676">
    <property type="entry name" value="PurM-like_C_sf"/>
</dbReference>
<comment type="similarity">
    <text evidence="1">Belongs to the thiamine-monophosphate kinase family.</text>
</comment>
<name>A0A0S8JUU5_UNCW3</name>
<keyword evidence="1" id="KW-0460">Magnesium</keyword>
<dbReference type="InterPro" id="IPR016188">
    <property type="entry name" value="PurM-like_N"/>
</dbReference>
<protein>
    <recommendedName>
        <fullName evidence="1">Thiamine-monophosphate kinase</fullName>
        <shortName evidence="1">TMP kinase</shortName>
        <shortName evidence="1">Thiamine-phosphate kinase</shortName>
        <ecNumber evidence="1">2.7.4.16</ecNumber>
    </recommendedName>
</protein>
<dbReference type="InterPro" id="IPR006283">
    <property type="entry name" value="ThiL-like"/>
</dbReference>
<feature type="binding site" evidence="1">
    <location>
        <position position="211"/>
    </location>
    <ligand>
        <name>Mg(2+)</name>
        <dbReference type="ChEBI" id="CHEBI:18420"/>
        <label>3</label>
    </ligand>
</feature>
<evidence type="ECO:0000256" key="1">
    <source>
        <dbReference type="HAMAP-Rule" id="MF_02128"/>
    </source>
</evidence>
<feature type="binding site" evidence="1">
    <location>
        <position position="125"/>
    </location>
    <ligand>
        <name>Mg(2+)</name>
        <dbReference type="ChEBI" id="CHEBI:18420"/>
        <label>1</label>
    </ligand>
</feature>
<dbReference type="PIRSF" id="PIRSF005303">
    <property type="entry name" value="Thiam_monoph_kin"/>
    <property type="match status" value="1"/>
</dbReference>
<feature type="binding site" evidence="1">
    <location>
        <position position="311"/>
    </location>
    <ligand>
        <name>substrate</name>
    </ligand>
</feature>
<dbReference type="SUPFAM" id="SSF56042">
    <property type="entry name" value="PurM C-terminal domain-like"/>
    <property type="match status" value="1"/>
</dbReference>
<organism evidence="3 4">
    <name type="scientific">candidate division WOR_3 bacterium SM1_77</name>
    <dbReference type="NCBI Taxonomy" id="1703778"/>
    <lineage>
        <taxon>Bacteria</taxon>
        <taxon>Bacteria division WOR-3</taxon>
    </lineage>
</organism>
<dbReference type="PANTHER" id="PTHR30270:SF0">
    <property type="entry name" value="THIAMINE-MONOPHOSPHATE KINASE"/>
    <property type="match status" value="1"/>
</dbReference>
<dbReference type="Gene3D" id="3.30.1330.10">
    <property type="entry name" value="PurM-like, N-terminal domain"/>
    <property type="match status" value="1"/>
</dbReference>